<accession>A0A0A9H4Z5</accession>
<protein>
    <submittedName>
        <fullName evidence="1">Uncharacterized protein</fullName>
    </submittedName>
</protein>
<name>A0A0A9H4Z5_ARUDO</name>
<sequence length="80" mass="8063">MLLRRHALAAAAVQGESSVMGRRHVAVARVAAPAPAPLAARARLSTVPIAAFPGLASSVVAAGDGFQAPAVLRHPLTHAL</sequence>
<reference evidence="1" key="1">
    <citation type="submission" date="2014-09" db="EMBL/GenBank/DDBJ databases">
        <authorList>
            <person name="Magalhaes I.L.F."/>
            <person name="Oliveira U."/>
            <person name="Santos F.R."/>
            <person name="Vidigal T.H.D.A."/>
            <person name="Brescovit A.D."/>
            <person name="Santos A.J."/>
        </authorList>
    </citation>
    <scope>NUCLEOTIDE SEQUENCE</scope>
    <source>
        <tissue evidence="1">Shoot tissue taken approximately 20 cm above the soil surface</tissue>
    </source>
</reference>
<dbReference type="EMBL" id="GBRH01166074">
    <property type="protein sequence ID" value="JAE31822.1"/>
    <property type="molecule type" value="Transcribed_RNA"/>
</dbReference>
<organism evidence="1">
    <name type="scientific">Arundo donax</name>
    <name type="common">Giant reed</name>
    <name type="synonym">Donax arundinaceus</name>
    <dbReference type="NCBI Taxonomy" id="35708"/>
    <lineage>
        <taxon>Eukaryota</taxon>
        <taxon>Viridiplantae</taxon>
        <taxon>Streptophyta</taxon>
        <taxon>Embryophyta</taxon>
        <taxon>Tracheophyta</taxon>
        <taxon>Spermatophyta</taxon>
        <taxon>Magnoliopsida</taxon>
        <taxon>Liliopsida</taxon>
        <taxon>Poales</taxon>
        <taxon>Poaceae</taxon>
        <taxon>PACMAD clade</taxon>
        <taxon>Arundinoideae</taxon>
        <taxon>Arundineae</taxon>
        <taxon>Arundo</taxon>
    </lineage>
</organism>
<proteinExistence type="predicted"/>
<dbReference type="AlphaFoldDB" id="A0A0A9H4Z5"/>
<evidence type="ECO:0000313" key="1">
    <source>
        <dbReference type="EMBL" id="JAE31822.1"/>
    </source>
</evidence>
<reference evidence="1" key="2">
    <citation type="journal article" date="2015" name="Data Brief">
        <title>Shoot transcriptome of the giant reed, Arundo donax.</title>
        <authorList>
            <person name="Barrero R.A."/>
            <person name="Guerrero F.D."/>
            <person name="Moolhuijzen P."/>
            <person name="Goolsby J.A."/>
            <person name="Tidwell J."/>
            <person name="Bellgard S.E."/>
            <person name="Bellgard M.I."/>
        </authorList>
    </citation>
    <scope>NUCLEOTIDE SEQUENCE</scope>
    <source>
        <tissue evidence="1">Shoot tissue taken approximately 20 cm above the soil surface</tissue>
    </source>
</reference>